<dbReference type="Gene3D" id="1.10.1710.10">
    <property type="entry name" value="ProQ/FinO domain"/>
    <property type="match status" value="1"/>
</dbReference>
<dbReference type="Proteomes" id="UP001368500">
    <property type="component" value="Unassembled WGS sequence"/>
</dbReference>
<feature type="compositionally biased region" description="Basic and acidic residues" evidence="4">
    <location>
        <begin position="255"/>
        <end position="279"/>
    </location>
</feature>
<feature type="compositionally biased region" description="Low complexity" evidence="4">
    <location>
        <begin position="23"/>
        <end position="95"/>
    </location>
</feature>
<dbReference type="InterPro" id="IPR023529">
    <property type="entry name" value="ProQ"/>
</dbReference>
<keyword evidence="2" id="KW-0694">RNA-binding</keyword>
<dbReference type="PANTHER" id="PTHR38106:SF1">
    <property type="entry name" value="RNA CHAPERONE PROQ"/>
    <property type="match status" value="1"/>
</dbReference>
<organism evidence="6 7">
    <name type="scientific">Pseudaquabacterium rugosum</name>
    <dbReference type="NCBI Taxonomy" id="2984194"/>
    <lineage>
        <taxon>Bacteria</taxon>
        <taxon>Pseudomonadati</taxon>
        <taxon>Pseudomonadota</taxon>
        <taxon>Betaproteobacteria</taxon>
        <taxon>Burkholderiales</taxon>
        <taxon>Sphaerotilaceae</taxon>
        <taxon>Pseudaquabacterium</taxon>
    </lineage>
</organism>
<evidence type="ECO:0000259" key="5">
    <source>
        <dbReference type="SMART" id="SM00945"/>
    </source>
</evidence>
<proteinExistence type="predicted"/>
<evidence type="ECO:0000256" key="1">
    <source>
        <dbReference type="ARBA" id="ARBA00022490"/>
    </source>
</evidence>
<feature type="compositionally biased region" description="Basic and acidic residues" evidence="4">
    <location>
        <begin position="349"/>
        <end position="368"/>
    </location>
</feature>
<feature type="compositionally biased region" description="Basic and acidic residues" evidence="4">
    <location>
        <begin position="175"/>
        <end position="211"/>
    </location>
</feature>
<name>A0ABU9BDV3_9BURK</name>
<dbReference type="EMBL" id="JBBUTF010000013">
    <property type="protein sequence ID" value="MEK8027180.1"/>
    <property type="molecule type" value="Genomic_DNA"/>
</dbReference>
<feature type="domain" description="ProQ/FinO" evidence="5">
    <location>
        <begin position="95"/>
        <end position="202"/>
    </location>
</feature>
<evidence type="ECO:0000256" key="4">
    <source>
        <dbReference type="SAM" id="MobiDB-lite"/>
    </source>
</evidence>
<evidence type="ECO:0000313" key="6">
    <source>
        <dbReference type="EMBL" id="MEK8027180.1"/>
    </source>
</evidence>
<keyword evidence="3" id="KW-0143">Chaperone</keyword>
<keyword evidence="7" id="KW-1185">Reference proteome</keyword>
<dbReference type="PANTHER" id="PTHR38106">
    <property type="entry name" value="RNA CHAPERONE PROQ"/>
    <property type="match status" value="1"/>
</dbReference>
<protein>
    <submittedName>
        <fullName evidence="6">ProQ/FINO family protein</fullName>
    </submittedName>
</protein>
<dbReference type="InterPro" id="IPR016103">
    <property type="entry name" value="ProQ/FinO"/>
</dbReference>
<reference evidence="6 7" key="1">
    <citation type="submission" date="2024-04" db="EMBL/GenBank/DDBJ databases">
        <title>Novel species of the genus Ideonella isolated from streams.</title>
        <authorList>
            <person name="Lu H."/>
        </authorList>
    </citation>
    <scope>NUCLEOTIDE SEQUENCE [LARGE SCALE GENOMIC DNA]</scope>
    <source>
        <strain evidence="6 7">BYS139W</strain>
    </source>
</reference>
<dbReference type="SUPFAM" id="SSF48657">
    <property type="entry name" value="FinO-like"/>
    <property type="match status" value="1"/>
</dbReference>
<evidence type="ECO:0000256" key="2">
    <source>
        <dbReference type="ARBA" id="ARBA00022884"/>
    </source>
</evidence>
<comment type="caution">
    <text evidence="6">The sequence shown here is derived from an EMBL/GenBank/DDBJ whole genome shotgun (WGS) entry which is preliminary data.</text>
</comment>
<dbReference type="InterPro" id="IPR036442">
    <property type="entry name" value="ProQ/FinO_sf"/>
</dbReference>
<feature type="compositionally biased region" description="Basic and acidic residues" evidence="4">
    <location>
        <begin position="301"/>
        <end position="320"/>
    </location>
</feature>
<dbReference type="SMART" id="SM00945">
    <property type="entry name" value="ProQ"/>
    <property type="match status" value="1"/>
</dbReference>
<accession>A0ABU9BDV3</accession>
<evidence type="ECO:0000313" key="7">
    <source>
        <dbReference type="Proteomes" id="UP001368500"/>
    </source>
</evidence>
<feature type="compositionally biased region" description="Basic and acidic residues" evidence="4">
    <location>
        <begin position="327"/>
        <end position="341"/>
    </location>
</feature>
<dbReference type="RefSeq" id="WP_341374963.1">
    <property type="nucleotide sequence ID" value="NZ_JBBUTF010000013.1"/>
</dbReference>
<dbReference type="Pfam" id="PF04352">
    <property type="entry name" value="ProQ"/>
    <property type="match status" value="1"/>
</dbReference>
<keyword evidence="1" id="KW-0963">Cytoplasm</keyword>
<feature type="region of interest" description="Disordered" evidence="4">
    <location>
        <begin position="171"/>
        <end position="389"/>
    </location>
</feature>
<gene>
    <name evidence="6" type="ORF">AACH11_14530</name>
</gene>
<sequence length="438" mass="45760">MSENQKPSDSAIPEVVAAPAQSTPRVDAATDVAAPATSEVAPSAPEATASPTETHTDAAALAPAGTAALPAAAESTDAPPADAPEAPAAGPATDGPEIDCAAELRTRFPALFAGSPKPIKLRVHVDIQQRAPGVFSKTALSAFFRRYTHTTAYLQSLLRHEQRFDLDGQPAGELSAEHRQLAEQEVQRRRALQRERSGGREAGPRGRRQEAGPRSAPGTAPEGTTGDAAAAATPADGRPARRPGGRGPGGAADRGTGRSDGRQGPRADGPRRERGDTRPQNRPTEAGGTPSTEAQPATAARTERPARTEPRPEGSARREGGPAGRGRPTDDRRGPGSRRGDAAGTPGRGPREGQGRPPRGDAGHEMRRPPNVSHEAAPPTGADPERQARWQLLREFERSPFTLANFCTLKGLDPAETGRQIEMARRESGQPAGGKARG</sequence>
<feature type="region of interest" description="Disordered" evidence="4">
    <location>
        <begin position="1"/>
        <end position="97"/>
    </location>
</feature>
<evidence type="ECO:0000256" key="3">
    <source>
        <dbReference type="ARBA" id="ARBA00023186"/>
    </source>
</evidence>
<feature type="compositionally biased region" description="Low complexity" evidence="4">
    <location>
        <begin position="216"/>
        <end position="237"/>
    </location>
</feature>